<dbReference type="GO" id="GO:0003723">
    <property type="term" value="F:RNA binding"/>
    <property type="evidence" value="ECO:0007669"/>
    <property type="project" value="UniProtKB-KW"/>
</dbReference>
<evidence type="ECO:0000313" key="15">
    <source>
        <dbReference type="Proteomes" id="UP000036987"/>
    </source>
</evidence>
<evidence type="ECO:0000256" key="1">
    <source>
        <dbReference type="ARBA" id="ARBA00005762"/>
    </source>
</evidence>
<evidence type="ECO:0000256" key="4">
    <source>
        <dbReference type="ARBA" id="ARBA00022695"/>
    </source>
</evidence>
<name>A0A0K9Q0S8_ZOSMR</name>
<evidence type="ECO:0000256" key="5">
    <source>
        <dbReference type="ARBA" id="ARBA00022884"/>
    </source>
</evidence>
<reference evidence="15" key="1">
    <citation type="journal article" date="2016" name="Nature">
        <title>The genome of the seagrass Zostera marina reveals angiosperm adaptation to the sea.</title>
        <authorList>
            <person name="Olsen J.L."/>
            <person name="Rouze P."/>
            <person name="Verhelst B."/>
            <person name="Lin Y.-C."/>
            <person name="Bayer T."/>
            <person name="Collen J."/>
            <person name="Dattolo E."/>
            <person name="De Paoli E."/>
            <person name="Dittami S."/>
            <person name="Maumus F."/>
            <person name="Michel G."/>
            <person name="Kersting A."/>
            <person name="Lauritano C."/>
            <person name="Lohaus R."/>
            <person name="Toepel M."/>
            <person name="Tonon T."/>
            <person name="Vanneste K."/>
            <person name="Amirebrahimi M."/>
            <person name="Brakel J."/>
            <person name="Bostroem C."/>
            <person name="Chovatia M."/>
            <person name="Grimwood J."/>
            <person name="Jenkins J.W."/>
            <person name="Jueterbock A."/>
            <person name="Mraz A."/>
            <person name="Stam W.T."/>
            <person name="Tice H."/>
            <person name="Bornberg-Bauer E."/>
            <person name="Green P.J."/>
            <person name="Pearson G.A."/>
            <person name="Procaccini G."/>
            <person name="Duarte C.M."/>
            <person name="Schmutz J."/>
            <person name="Reusch T.B.H."/>
            <person name="Van de Peer Y."/>
        </authorList>
    </citation>
    <scope>NUCLEOTIDE SEQUENCE [LARGE SCALE GENOMIC DNA]</scope>
    <source>
        <strain evidence="15">cv. Finnish</strain>
    </source>
</reference>
<proteinExistence type="inferred from homology"/>
<dbReference type="Pfam" id="PF26253">
    <property type="entry name" value="RdRP_head"/>
    <property type="match status" value="1"/>
</dbReference>
<accession>A0A0K9Q0S8</accession>
<dbReference type="Proteomes" id="UP000036987">
    <property type="component" value="Unassembled WGS sequence"/>
</dbReference>
<evidence type="ECO:0000256" key="3">
    <source>
        <dbReference type="ARBA" id="ARBA00022679"/>
    </source>
</evidence>
<dbReference type="EMBL" id="LFYR01000235">
    <property type="protein sequence ID" value="KMZ74903.1"/>
    <property type="molecule type" value="Genomic_DNA"/>
</dbReference>
<feature type="domain" description="RDRP core" evidence="9">
    <location>
        <begin position="368"/>
        <end position="971"/>
    </location>
</feature>
<keyword evidence="6 8" id="KW-0943">RNA-mediated gene silencing</keyword>
<evidence type="ECO:0000313" key="14">
    <source>
        <dbReference type="EMBL" id="KMZ74903.1"/>
    </source>
</evidence>
<feature type="domain" description="RDR1/2-like RRM" evidence="11">
    <location>
        <begin position="5"/>
        <end position="67"/>
    </location>
</feature>
<dbReference type="PANTHER" id="PTHR23079">
    <property type="entry name" value="RNA-DEPENDENT RNA POLYMERASE"/>
    <property type="match status" value="1"/>
</dbReference>
<dbReference type="Pfam" id="PF26252">
    <property type="entry name" value="RdRP_helical"/>
    <property type="match status" value="1"/>
</dbReference>
<dbReference type="InterPro" id="IPR007855">
    <property type="entry name" value="RDRP"/>
</dbReference>
<evidence type="ECO:0000256" key="2">
    <source>
        <dbReference type="ARBA" id="ARBA00022484"/>
    </source>
</evidence>
<feature type="domain" description="RDRP helical" evidence="12">
    <location>
        <begin position="270"/>
        <end position="349"/>
    </location>
</feature>
<dbReference type="AlphaFoldDB" id="A0A0K9Q0S8"/>
<dbReference type="InterPro" id="IPR058752">
    <property type="entry name" value="RDRP_C_head"/>
</dbReference>
<keyword evidence="3 8" id="KW-0808">Transferase</keyword>
<dbReference type="OrthoDB" id="6513042at2759"/>
<keyword evidence="2 8" id="KW-0696">RNA-directed RNA polymerase</keyword>
<dbReference type="EC" id="2.7.7.48" evidence="8"/>
<evidence type="ECO:0000259" key="10">
    <source>
        <dbReference type="Pfam" id="PF24823"/>
    </source>
</evidence>
<dbReference type="InterPro" id="IPR057596">
    <property type="entry name" value="RDRP_core"/>
</dbReference>
<dbReference type="InterPro" id="IPR058751">
    <property type="entry name" value="RDRP_helical"/>
</dbReference>
<keyword evidence="15" id="KW-1185">Reference proteome</keyword>
<dbReference type="GO" id="GO:0031380">
    <property type="term" value="C:nuclear RNA-directed RNA polymerase complex"/>
    <property type="evidence" value="ECO:0000318"/>
    <property type="project" value="GO_Central"/>
</dbReference>
<dbReference type="OMA" id="KYQPGFL"/>
<evidence type="ECO:0000259" key="13">
    <source>
        <dbReference type="Pfam" id="PF26253"/>
    </source>
</evidence>
<evidence type="ECO:0000256" key="7">
    <source>
        <dbReference type="ARBA" id="ARBA00048744"/>
    </source>
</evidence>
<feature type="domain" description="RDRP C-terminal head" evidence="13">
    <location>
        <begin position="992"/>
        <end position="1126"/>
    </location>
</feature>
<dbReference type="InterPro" id="IPR058763">
    <property type="entry name" value="RRM_RDR1/2-like"/>
</dbReference>
<feature type="domain" description="RDR1/2-like PH-like" evidence="10">
    <location>
        <begin position="92"/>
        <end position="237"/>
    </location>
</feature>
<dbReference type="GO" id="GO:0003968">
    <property type="term" value="F:RNA-directed RNA polymerase activity"/>
    <property type="evidence" value="ECO:0000318"/>
    <property type="project" value="GO_Central"/>
</dbReference>
<dbReference type="Pfam" id="PF26250">
    <property type="entry name" value="RRM_RdRP1_2"/>
    <property type="match status" value="1"/>
</dbReference>
<evidence type="ECO:0000259" key="12">
    <source>
        <dbReference type="Pfam" id="PF26252"/>
    </source>
</evidence>
<comment type="caution">
    <text evidence="14">The sequence shown here is derived from an EMBL/GenBank/DDBJ whole genome shotgun (WGS) entry which is preliminary data.</text>
</comment>
<evidence type="ECO:0000259" key="9">
    <source>
        <dbReference type="Pfam" id="PF05183"/>
    </source>
</evidence>
<comment type="catalytic activity">
    <reaction evidence="7 8">
        <text>RNA(n) + a ribonucleoside 5'-triphosphate = RNA(n+1) + diphosphate</text>
        <dbReference type="Rhea" id="RHEA:21248"/>
        <dbReference type="Rhea" id="RHEA-COMP:14527"/>
        <dbReference type="Rhea" id="RHEA-COMP:17342"/>
        <dbReference type="ChEBI" id="CHEBI:33019"/>
        <dbReference type="ChEBI" id="CHEBI:61557"/>
        <dbReference type="ChEBI" id="CHEBI:140395"/>
        <dbReference type="EC" id="2.7.7.48"/>
    </reaction>
</comment>
<organism evidence="14 15">
    <name type="scientific">Zostera marina</name>
    <name type="common">Eelgrass</name>
    <dbReference type="NCBI Taxonomy" id="29655"/>
    <lineage>
        <taxon>Eukaryota</taxon>
        <taxon>Viridiplantae</taxon>
        <taxon>Streptophyta</taxon>
        <taxon>Embryophyta</taxon>
        <taxon>Tracheophyta</taxon>
        <taxon>Spermatophyta</taxon>
        <taxon>Magnoliopsida</taxon>
        <taxon>Liliopsida</taxon>
        <taxon>Zosteraceae</taxon>
        <taxon>Zostera</taxon>
    </lineage>
</organism>
<dbReference type="InterPro" id="IPR057590">
    <property type="entry name" value="PH_RDR1/2-like"/>
</dbReference>
<dbReference type="Pfam" id="PF05183">
    <property type="entry name" value="RdRP"/>
    <property type="match status" value="1"/>
</dbReference>
<comment type="similarity">
    <text evidence="1 8">Belongs to the RdRP family.</text>
</comment>
<gene>
    <name evidence="14" type="ORF">ZOSMA_121G00800</name>
</gene>
<comment type="function">
    <text evidence="8">Probably involved in the RNA silencing pathway and required for the generation of small interfering RNAs (siRNAs).</text>
</comment>
<keyword evidence="4 8" id="KW-0548">Nucleotidyltransferase</keyword>
<keyword evidence="5 8" id="KW-0694">RNA-binding</keyword>
<protein>
    <recommendedName>
        <fullName evidence="8">RNA-dependent RNA polymerase</fullName>
        <ecNumber evidence="8">2.7.7.48</ecNumber>
    </recommendedName>
</protein>
<evidence type="ECO:0000259" key="11">
    <source>
        <dbReference type="Pfam" id="PF26250"/>
    </source>
</evidence>
<dbReference type="GO" id="GO:0030422">
    <property type="term" value="P:siRNA processing"/>
    <property type="evidence" value="ECO:0000318"/>
    <property type="project" value="GO_Central"/>
</dbReference>
<evidence type="ECO:0000256" key="8">
    <source>
        <dbReference type="RuleBase" id="RU363098"/>
    </source>
</evidence>
<dbReference type="PANTHER" id="PTHR23079:SF1">
    <property type="entry name" value="RNA-DEPENDENT RNA POLYMERASE 1"/>
    <property type="match status" value="1"/>
</dbReference>
<evidence type="ECO:0000256" key="6">
    <source>
        <dbReference type="ARBA" id="ARBA00023158"/>
    </source>
</evidence>
<dbReference type="Pfam" id="PF24823">
    <property type="entry name" value="PH_RDR2"/>
    <property type="match status" value="1"/>
</dbReference>
<dbReference type="STRING" id="29655.A0A0K9Q0S8"/>
<sequence length="1147" mass="131619">MKGKTVCINGFPVYGTASLIKEFLESEIGEGTIYALKFRKPKKPSPCAFVIVQFTENRFADKLIHLARVSYALRAIESRPKYPMFEFQNTTLHFGSLISEHEMSVLCSIPNVEVIFEANMRKIKFFLSFNDWSYKLEFNYESIWEIQLHDSFSQFEKCLLFLVIGAPKIYEKQDRVSGNEYDDPELNYYKHSQDDQWIRSTDFTTNSCIGQSSTFCFDIPHHILPAIGDYFVYYKEVTDAPLLKKNDLPYSYGLTQNGCGLHLVPIVQPLIEDIPYKIVFKINSMIQNAILSGPTINNNFFQMVNPHLNPIKFIECALEELSYSKTCCYNPVKWLHDRYLKYKNSTQSLKSISIKLDSGLIYVNRVQITPCKIYFNGPEINVSNRILRKYPDDMENFLRISFIDEDFEKLYSCDLRQRTPLKESQSMRGFPLNSCELTCTTTFSDLSSQKIDVMNRTGLYKRILSILKNGITVGSKKFDFLAFSSSQLRESSAWMFASRNGLSAVSIRADMGDFSKIRNVAKYAARLGQSFSSSTETLSVSREEVCCIPDVKNSDGYIFSDGIGKISPEFAKIVAIKCSLKSSTPSAFQIRYGGYKGVVAVDPTSKFKLSLRKSMFKFESDSTTLDVLAYSKYQSCFLNRQIITLLSTLGIEDNVFEEKQKEVVDLLDKILTDPVSAEEVVGLIPYRETANVLKEMLFCGYKPDEEPFLSALLQIFRATKLLDLRTKARILIPMGRAMMGCLDETRTLEYGEVFVQISSYCDRNFQNSSFIHVTRESNNRTFVIKGKIVVAKNPCLHPGDLRTLIAIDVPQLHHMVDCVVFPQKGYRPHPNECSGSDLDGDIYFVSWDPSIIPPRQIFPMQYDAAPSNSLDHDVTIEEVHEYFANYIINDSLGIISNAHTVFADKEPLKAENKNCIELAKLFSIAVDFPKTGVPAEIPQELQVREYPDFMEKGNKPSYISKGIIGKLYRNVKKIPNTNHKNTFTREVAEQSFDNDMLVPGYEDYLNEAFFEKEEYDFKLGNTMDHYGIKTEAEIITGNVMKLSRSFNKYKDGEVIGNALKSLRKEVRAWFKRDEEEPNALKAKASACYYVTYHPTYFGRYNKELDRPHFISFPWCLYDTLIPIKKYKIDMRSELEIQRQRIEMGLRL</sequence>